<protein>
    <submittedName>
        <fullName evidence="1">Uncharacterized protein</fullName>
    </submittedName>
</protein>
<dbReference type="Proteomes" id="UP000295388">
    <property type="component" value="Unassembled WGS sequence"/>
</dbReference>
<evidence type="ECO:0000313" key="1">
    <source>
        <dbReference type="EMBL" id="TDO46152.1"/>
    </source>
</evidence>
<reference evidence="1 2" key="1">
    <citation type="submission" date="2019-03" db="EMBL/GenBank/DDBJ databases">
        <title>Genomic Encyclopedia of Type Strains, Phase III (KMG-III): the genomes of soil and plant-associated and newly described type strains.</title>
        <authorList>
            <person name="Whitman W."/>
        </authorList>
    </citation>
    <scope>NUCLEOTIDE SEQUENCE [LARGE SCALE GENOMIC DNA]</scope>
    <source>
        <strain evidence="1 2">VKM Ac-2527</strain>
    </source>
</reference>
<dbReference type="OrthoDB" id="9812811at2"/>
<comment type="caution">
    <text evidence="1">The sequence shown here is derived from an EMBL/GenBank/DDBJ whole genome shotgun (WGS) entry which is preliminary data.</text>
</comment>
<sequence>MNHAIGTSRRMLAGHFAGALAVLALVAACGEGELPTSSIGGSDLIRVRYTVTFSADGEEQRQEMEVIADRDQRARVTIIASPDETAVGAVTIWDGTAVLTYDKNSDPPYNRIENPRQEEFGEVPVFVYQLESDRFAQACADARRVDTHTLIGRTAVRYACAPSEAGGEGSREAHEMSLDQATGLVLKDTGDGVSLVATMVDFNAAIAADTFSTKLPDGVENAAQPKLDHFRLPRVGGGELALDTYLGQPLVIVAGDPEGIRQTVQRLLPLSGGGTKPQLLGMLIAIPPEDWKGSLLDPEDAKAFADSVSKAAGTFKIPVAIDPKGAAGYHITSLAGVEAGQTRPTAVGFVRSDGTIAHVTTDKTTDDELRNQIDDLA</sequence>
<proteinExistence type="predicted"/>
<organism evidence="1 2">
    <name type="scientific">Kribbella caucasensis</name>
    <dbReference type="NCBI Taxonomy" id="2512215"/>
    <lineage>
        <taxon>Bacteria</taxon>
        <taxon>Bacillati</taxon>
        <taxon>Actinomycetota</taxon>
        <taxon>Actinomycetes</taxon>
        <taxon>Propionibacteriales</taxon>
        <taxon>Kribbellaceae</taxon>
        <taxon>Kribbella</taxon>
    </lineage>
</organism>
<keyword evidence="2" id="KW-1185">Reference proteome</keyword>
<evidence type="ECO:0000313" key="2">
    <source>
        <dbReference type="Proteomes" id="UP000295388"/>
    </source>
</evidence>
<dbReference type="EMBL" id="SNWQ01000011">
    <property type="protein sequence ID" value="TDO46152.1"/>
    <property type="molecule type" value="Genomic_DNA"/>
</dbReference>
<dbReference type="AlphaFoldDB" id="A0A4R6K8P6"/>
<dbReference type="RefSeq" id="WP_133802048.1">
    <property type="nucleotide sequence ID" value="NZ_SNWQ01000011.1"/>
</dbReference>
<name>A0A4R6K8P6_9ACTN</name>
<accession>A0A4R6K8P6</accession>
<gene>
    <name evidence="1" type="ORF">EV643_1114</name>
</gene>